<evidence type="ECO:0000259" key="1">
    <source>
        <dbReference type="Pfam" id="PF00350"/>
    </source>
</evidence>
<name>A8ZZX9_DESOH</name>
<organism evidence="2 3">
    <name type="scientific">Desulfosudis oleivorans (strain DSM 6200 / JCM 39069 / Hxd3)</name>
    <name type="common">Desulfococcus oleovorans</name>
    <dbReference type="NCBI Taxonomy" id="96561"/>
    <lineage>
        <taxon>Bacteria</taxon>
        <taxon>Pseudomonadati</taxon>
        <taxon>Thermodesulfobacteriota</taxon>
        <taxon>Desulfobacteria</taxon>
        <taxon>Desulfobacterales</taxon>
        <taxon>Desulfosudaceae</taxon>
        <taxon>Desulfosudis</taxon>
    </lineage>
</organism>
<dbReference type="Proteomes" id="UP000008561">
    <property type="component" value="Chromosome"/>
</dbReference>
<dbReference type="InterPro" id="IPR045063">
    <property type="entry name" value="Dynamin_N"/>
</dbReference>
<sequence>MKTYTVLKERLKSLNTALLDTMAEAQAMPGVAPDAFERWQATCRTVLRQLDDDVVRVAVVGPIKSGKSTVVNSIFRGDYLKRGAGVVTSMVTKVRSGERLCARLVFKSWEGINSDIERAVVMLPTIHIPSNGDGLDIRDKATRQALAGALDNLPREYLIAKDSRNMNSVLLANYLAGYDEVAATIGDDTRTKVFEQDQFARHRDFAADDRLSVYLEDIQLDIDSVEMDPTIEIADCQGSDSPNPLHLARIQDYLLLTNLTVYVVSSRTGLRQADINFLSMIDRMGISDHLVFVVNCDLDEHETLKSLTDLVQRIRNEISLIKSDPEVHVFSGLLNLFRSQSADQLSEKDARRLSIWQMEDSLVRFSDEGTGSFEASLYHKLNRQRYALLLKNHVQRLSLVASGLSQWASANLSLLKEDEQSAASIFEGTRRHKEKLDRAGILLKSTLDGSARKLKKDLKSDIDRFFDPKAGEVMPELISFIRNYQVDLGKYEQTLATAGFSNVLYMAFQEFKQTLDVFMAESINPKVLGFVRKQEQKIADYFESIAESFDSMARDAIAEYKKAMKDLGIPTQAGDQGAIKTRDITLVKAQSGLQLPPAVFAMNYTGKIRTEAVMRLGVYSAGKFFKKLLKKPVKTEKEGELRALKDGMGRILRETEKGIVFHFKSYRENIKFQYVLKLAEAVSDSFYNAVLDRFRAYSADISSIRDAVVEKRVDKEQMAQALASLAETVLDKGQKIVELSGDLASAADVQDMPSRQE</sequence>
<dbReference type="SUPFAM" id="SSF52540">
    <property type="entry name" value="P-loop containing nucleoside triphosphate hydrolases"/>
    <property type="match status" value="1"/>
</dbReference>
<proteinExistence type="predicted"/>
<dbReference type="EMBL" id="CP000859">
    <property type="protein sequence ID" value="ABW67379.1"/>
    <property type="molecule type" value="Genomic_DNA"/>
</dbReference>
<evidence type="ECO:0000313" key="3">
    <source>
        <dbReference type="Proteomes" id="UP000008561"/>
    </source>
</evidence>
<feature type="domain" description="Dynamin N-terminal" evidence="1">
    <location>
        <begin position="57"/>
        <end position="279"/>
    </location>
</feature>
<dbReference type="eggNOG" id="COG0699">
    <property type="taxonomic scope" value="Bacteria"/>
</dbReference>
<evidence type="ECO:0000313" key="2">
    <source>
        <dbReference type="EMBL" id="ABW67379.1"/>
    </source>
</evidence>
<dbReference type="HOGENOM" id="CLU_371205_0_0_7"/>
<gene>
    <name evidence="2" type="ordered locus">Dole_1575</name>
</gene>
<accession>A8ZZX9</accession>
<dbReference type="InterPro" id="IPR027417">
    <property type="entry name" value="P-loop_NTPase"/>
</dbReference>
<dbReference type="RefSeq" id="WP_012174995.1">
    <property type="nucleotide sequence ID" value="NC_009943.1"/>
</dbReference>
<keyword evidence="3" id="KW-1185">Reference proteome</keyword>
<dbReference type="OrthoDB" id="5409226at2"/>
<reference evidence="2 3" key="1">
    <citation type="submission" date="2007-10" db="EMBL/GenBank/DDBJ databases">
        <title>Complete sequence of Desulfococcus oleovorans Hxd3.</title>
        <authorList>
            <consortium name="US DOE Joint Genome Institute"/>
            <person name="Copeland A."/>
            <person name="Lucas S."/>
            <person name="Lapidus A."/>
            <person name="Barry K."/>
            <person name="Glavina del Rio T."/>
            <person name="Dalin E."/>
            <person name="Tice H."/>
            <person name="Pitluck S."/>
            <person name="Kiss H."/>
            <person name="Brettin T."/>
            <person name="Bruce D."/>
            <person name="Detter J.C."/>
            <person name="Han C."/>
            <person name="Schmutz J."/>
            <person name="Larimer F."/>
            <person name="Land M."/>
            <person name="Hauser L."/>
            <person name="Kyrpides N."/>
            <person name="Kim E."/>
            <person name="Wawrik B."/>
            <person name="Richardson P."/>
        </authorList>
    </citation>
    <scope>NUCLEOTIDE SEQUENCE [LARGE SCALE GENOMIC DNA]</scope>
    <source>
        <strain evidence="3">DSM 6200 / JCM 39069 / Hxd3</strain>
    </source>
</reference>
<dbReference type="KEGG" id="dol:Dole_1575"/>
<dbReference type="eggNOG" id="COG4649">
    <property type="taxonomic scope" value="Bacteria"/>
</dbReference>
<dbReference type="Gene3D" id="3.40.50.300">
    <property type="entry name" value="P-loop containing nucleotide triphosphate hydrolases"/>
    <property type="match status" value="2"/>
</dbReference>
<dbReference type="Pfam" id="PF00350">
    <property type="entry name" value="Dynamin_N"/>
    <property type="match status" value="1"/>
</dbReference>
<dbReference type="STRING" id="96561.Dole_1575"/>
<protein>
    <recommendedName>
        <fullName evidence="1">Dynamin N-terminal domain-containing protein</fullName>
    </recommendedName>
</protein>
<dbReference type="AlphaFoldDB" id="A8ZZX9"/>